<keyword evidence="1" id="KW-0460">Magnesium</keyword>
<gene>
    <name evidence="3" type="ORF">UFOPK2786_01075</name>
</gene>
<evidence type="ECO:0000259" key="2">
    <source>
        <dbReference type="Pfam" id="PF01850"/>
    </source>
</evidence>
<evidence type="ECO:0000313" key="3">
    <source>
        <dbReference type="EMBL" id="CAB4746701.1"/>
    </source>
</evidence>
<name>A0A6J6TH51_9ZZZZ</name>
<dbReference type="InterPro" id="IPR029060">
    <property type="entry name" value="PIN-like_dom_sf"/>
</dbReference>
<dbReference type="InterPro" id="IPR051619">
    <property type="entry name" value="TypeII_TA_RNase_PINc/VapC"/>
</dbReference>
<organism evidence="3">
    <name type="scientific">freshwater metagenome</name>
    <dbReference type="NCBI Taxonomy" id="449393"/>
    <lineage>
        <taxon>unclassified sequences</taxon>
        <taxon>metagenomes</taxon>
        <taxon>ecological metagenomes</taxon>
    </lineage>
</organism>
<reference evidence="3" key="1">
    <citation type="submission" date="2020-05" db="EMBL/GenBank/DDBJ databases">
        <authorList>
            <person name="Chiriac C."/>
            <person name="Salcher M."/>
            <person name="Ghai R."/>
            <person name="Kavagutti S V."/>
        </authorList>
    </citation>
    <scope>NUCLEOTIDE SEQUENCE</scope>
</reference>
<proteinExistence type="predicted"/>
<dbReference type="SUPFAM" id="SSF88723">
    <property type="entry name" value="PIN domain-like"/>
    <property type="match status" value="1"/>
</dbReference>
<feature type="domain" description="PIN" evidence="2">
    <location>
        <begin position="5"/>
        <end position="127"/>
    </location>
</feature>
<sequence>MKAFILDASLAIAWFFPSTPRETNALEKRVLFDDRVALVPTIWRAEIVNFISRQQVLGTISQAEAAEVLHQLVLLPAGVIDDPSPGELLSLSAQFRLTSYDALYLHAAMSSGEPLATLDSGLIRAAGAAGVQLA</sequence>
<dbReference type="PANTHER" id="PTHR35901">
    <property type="entry name" value="RIBONUCLEASE VAPC3"/>
    <property type="match status" value="1"/>
</dbReference>
<dbReference type="PANTHER" id="PTHR35901:SF1">
    <property type="entry name" value="EXONUCLEASE VAPC9"/>
    <property type="match status" value="1"/>
</dbReference>
<dbReference type="InterPro" id="IPR044153">
    <property type="entry name" value="PIN_Pae0151-like"/>
</dbReference>
<accession>A0A6J6TH51</accession>
<dbReference type="AlphaFoldDB" id="A0A6J6TH51"/>
<dbReference type="InterPro" id="IPR002716">
    <property type="entry name" value="PIN_dom"/>
</dbReference>
<protein>
    <submittedName>
        <fullName evidence="3">Unannotated protein</fullName>
    </submittedName>
</protein>
<dbReference type="EMBL" id="CAEZYW010000164">
    <property type="protein sequence ID" value="CAB4746701.1"/>
    <property type="molecule type" value="Genomic_DNA"/>
</dbReference>
<dbReference type="Pfam" id="PF01850">
    <property type="entry name" value="PIN"/>
    <property type="match status" value="1"/>
</dbReference>
<dbReference type="CDD" id="cd09873">
    <property type="entry name" value="PIN_Pae0151-like"/>
    <property type="match status" value="1"/>
</dbReference>
<evidence type="ECO:0000256" key="1">
    <source>
        <dbReference type="ARBA" id="ARBA00022842"/>
    </source>
</evidence>
<dbReference type="Gene3D" id="3.40.50.1010">
    <property type="entry name" value="5'-nuclease"/>
    <property type="match status" value="1"/>
</dbReference>